<evidence type="ECO:0000313" key="6">
    <source>
        <dbReference type="Proteomes" id="UP000521748"/>
    </source>
</evidence>
<dbReference type="InterPro" id="IPR036390">
    <property type="entry name" value="WH_DNA-bd_sf"/>
</dbReference>
<dbReference type="EMBL" id="JACBYQ010000002">
    <property type="protein sequence ID" value="NYE96291.1"/>
    <property type="molecule type" value="Genomic_DNA"/>
</dbReference>
<evidence type="ECO:0000256" key="1">
    <source>
        <dbReference type="ARBA" id="ARBA00023015"/>
    </source>
</evidence>
<dbReference type="SUPFAM" id="SSF46785">
    <property type="entry name" value="Winged helix' DNA-binding domain"/>
    <property type="match status" value="1"/>
</dbReference>
<reference evidence="5 6" key="1">
    <citation type="submission" date="2020-07" db="EMBL/GenBank/DDBJ databases">
        <title>Sequencing the genomes of 1000 actinobacteria strains.</title>
        <authorList>
            <person name="Klenk H.-P."/>
        </authorList>
    </citation>
    <scope>NUCLEOTIDE SEQUENCE [LARGE SCALE GENOMIC DNA]</scope>
    <source>
        <strain evidence="5 6">DSM 102047</strain>
    </source>
</reference>
<dbReference type="SMART" id="SM00345">
    <property type="entry name" value="HTH_GNTR"/>
    <property type="match status" value="1"/>
</dbReference>
<keyword evidence="1" id="KW-0805">Transcription regulation</keyword>
<dbReference type="Gene3D" id="1.10.10.10">
    <property type="entry name" value="Winged helix-like DNA-binding domain superfamily/Winged helix DNA-binding domain"/>
    <property type="match status" value="1"/>
</dbReference>
<dbReference type="SMART" id="SM00895">
    <property type="entry name" value="FCD"/>
    <property type="match status" value="1"/>
</dbReference>
<dbReference type="PROSITE" id="PS50949">
    <property type="entry name" value="HTH_GNTR"/>
    <property type="match status" value="1"/>
</dbReference>
<dbReference type="SUPFAM" id="SSF48008">
    <property type="entry name" value="GntR ligand-binding domain-like"/>
    <property type="match status" value="1"/>
</dbReference>
<dbReference type="CDD" id="cd07377">
    <property type="entry name" value="WHTH_GntR"/>
    <property type="match status" value="1"/>
</dbReference>
<dbReference type="GO" id="GO:0003700">
    <property type="term" value="F:DNA-binding transcription factor activity"/>
    <property type="evidence" value="ECO:0007669"/>
    <property type="project" value="InterPro"/>
</dbReference>
<evidence type="ECO:0000256" key="2">
    <source>
        <dbReference type="ARBA" id="ARBA00023125"/>
    </source>
</evidence>
<dbReference type="GO" id="GO:0003677">
    <property type="term" value="F:DNA binding"/>
    <property type="evidence" value="ECO:0007669"/>
    <property type="project" value="UniProtKB-KW"/>
</dbReference>
<proteinExistence type="predicted"/>
<evidence type="ECO:0000256" key="3">
    <source>
        <dbReference type="ARBA" id="ARBA00023163"/>
    </source>
</evidence>
<evidence type="ECO:0000313" key="5">
    <source>
        <dbReference type="EMBL" id="NYE96291.1"/>
    </source>
</evidence>
<dbReference type="Pfam" id="PF00392">
    <property type="entry name" value="GntR"/>
    <property type="match status" value="1"/>
</dbReference>
<dbReference type="InterPro" id="IPR008920">
    <property type="entry name" value="TF_FadR/GntR_C"/>
</dbReference>
<dbReference type="PANTHER" id="PTHR43537">
    <property type="entry name" value="TRANSCRIPTIONAL REGULATOR, GNTR FAMILY"/>
    <property type="match status" value="1"/>
</dbReference>
<dbReference type="Proteomes" id="UP000521748">
    <property type="component" value="Unassembled WGS sequence"/>
</dbReference>
<gene>
    <name evidence="5" type="ORF">FHU41_002541</name>
</gene>
<accession>A0A7Y9S8S8</accession>
<sequence length="229" mass="24637">MTVLRPVRVGNAFEETVEHLLKHIKLGVFPAGERLAPERELSEALGISRATLREALKALVEAGYIESQRGRYGGNFVSSSTPLHASGKVPLSATEVEDVLLYRGVVEPAAAELAAKATLSPQLRQELIACLHATSEAQAANYRPLDSRLHLTIAEATGSAMLLDAVVDIRSKINELLDRIPLIPANIGHSNEQHLELVEAILHGDAERARAVATDHLEGTAALLRGFLA</sequence>
<dbReference type="Gene3D" id="1.20.120.530">
    <property type="entry name" value="GntR ligand-binding domain-like"/>
    <property type="match status" value="1"/>
</dbReference>
<organism evidence="5 6">
    <name type="scientific">Psychromicrobium silvestre</name>
    <dbReference type="NCBI Taxonomy" id="1645614"/>
    <lineage>
        <taxon>Bacteria</taxon>
        <taxon>Bacillati</taxon>
        <taxon>Actinomycetota</taxon>
        <taxon>Actinomycetes</taxon>
        <taxon>Micrococcales</taxon>
        <taxon>Micrococcaceae</taxon>
        <taxon>Psychromicrobium</taxon>
    </lineage>
</organism>
<dbReference type="Pfam" id="PF07729">
    <property type="entry name" value="FCD"/>
    <property type="match status" value="1"/>
</dbReference>
<keyword evidence="3" id="KW-0804">Transcription</keyword>
<dbReference type="InterPro" id="IPR036388">
    <property type="entry name" value="WH-like_DNA-bd_sf"/>
</dbReference>
<feature type="domain" description="HTH gntR-type" evidence="4">
    <location>
        <begin position="10"/>
        <end position="80"/>
    </location>
</feature>
<protein>
    <submittedName>
        <fullName evidence="5">DNA-binding FadR family transcriptional regulator</fullName>
    </submittedName>
</protein>
<dbReference type="PANTHER" id="PTHR43537:SF24">
    <property type="entry name" value="GLUCONATE OPERON TRANSCRIPTIONAL REPRESSOR"/>
    <property type="match status" value="1"/>
</dbReference>
<name>A0A7Y9S8S8_9MICC</name>
<keyword evidence="6" id="KW-1185">Reference proteome</keyword>
<evidence type="ECO:0000259" key="4">
    <source>
        <dbReference type="PROSITE" id="PS50949"/>
    </source>
</evidence>
<comment type="caution">
    <text evidence="5">The sequence shown here is derived from an EMBL/GenBank/DDBJ whole genome shotgun (WGS) entry which is preliminary data.</text>
</comment>
<dbReference type="InterPro" id="IPR000524">
    <property type="entry name" value="Tscrpt_reg_HTH_GntR"/>
</dbReference>
<dbReference type="InterPro" id="IPR011711">
    <property type="entry name" value="GntR_C"/>
</dbReference>
<dbReference type="AlphaFoldDB" id="A0A7Y9S8S8"/>
<keyword evidence="2 5" id="KW-0238">DNA-binding</keyword>
<dbReference type="RefSeq" id="WP_179389964.1">
    <property type="nucleotide sequence ID" value="NZ_JACBYQ010000002.1"/>
</dbReference>
<dbReference type="PRINTS" id="PR00035">
    <property type="entry name" value="HTHGNTR"/>
</dbReference>